<evidence type="ECO:0000313" key="1">
    <source>
        <dbReference type="EMBL" id="CAD6196491.1"/>
    </source>
</evidence>
<comment type="caution">
    <text evidence="1">The sequence shown here is derived from an EMBL/GenBank/DDBJ whole genome shotgun (WGS) entry which is preliminary data.</text>
</comment>
<name>A0A8S1HIN1_9PELO</name>
<accession>A0A8S1HIN1</accession>
<keyword evidence="2" id="KW-1185">Reference proteome</keyword>
<organism evidence="1 2">
    <name type="scientific">Caenorhabditis auriculariae</name>
    <dbReference type="NCBI Taxonomy" id="2777116"/>
    <lineage>
        <taxon>Eukaryota</taxon>
        <taxon>Metazoa</taxon>
        <taxon>Ecdysozoa</taxon>
        <taxon>Nematoda</taxon>
        <taxon>Chromadorea</taxon>
        <taxon>Rhabditida</taxon>
        <taxon>Rhabditina</taxon>
        <taxon>Rhabditomorpha</taxon>
        <taxon>Rhabditoidea</taxon>
        <taxon>Rhabditidae</taxon>
        <taxon>Peloderinae</taxon>
        <taxon>Caenorhabditis</taxon>
    </lineage>
</organism>
<protein>
    <submittedName>
        <fullName evidence="1">Uncharacterized protein</fullName>
    </submittedName>
</protein>
<dbReference type="EMBL" id="CAJGYM010000073">
    <property type="protein sequence ID" value="CAD6196491.1"/>
    <property type="molecule type" value="Genomic_DNA"/>
</dbReference>
<gene>
    <name evidence="1" type="ORF">CAUJ_LOCUS12405</name>
</gene>
<sequence length="129" mass="14787">MRDWATQFELVFCTEAHAFLNSVIAGIPIERIYERNRDGTMGYRSTSRCKPVSIFDYLLPIASVGGGYILSQEMRHCRLKCSRCFRRSPWSSLRVAGWKTSSSQFPESICPSPLERYHDGVSEDPKDPF</sequence>
<reference evidence="1" key="1">
    <citation type="submission" date="2020-10" db="EMBL/GenBank/DDBJ databases">
        <authorList>
            <person name="Kikuchi T."/>
        </authorList>
    </citation>
    <scope>NUCLEOTIDE SEQUENCE</scope>
    <source>
        <strain evidence="1">NKZ352</strain>
    </source>
</reference>
<proteinExistence type="predicted"/>
<dbReference type="Proteomes" id="UP000835052">
    <property type="component" value="Unassembled WGS sequence"/>
</dbReference>
<evidence type="ECO:0000313" key="2">
    <source>
        <dbReference type="Proteomes" id="UP000835052"/>
    </source>
</evidence>
<dbReference type="AlphaFoldDB" id="A0A8S1HIN1"/>